<accession>A0A6I4KYH7</accession>
<evidence type="ECO:0000313" key="2">
    <source>
        <dbReference type="Proteomes" id="UP000429555"/>
    </source>
</evidence>
<keyword evidence="2" id="KW-1185">Reference proteome</keyword>
<comment type="caution">
    <text evidence="1">The sequence shown here is derived from an EMBL/GenBank/DDBJ whole genome shotgun (WGS) entry which is preliminary data.</text>
</comment>
<dbReference type="Pfam" id="PF16106">
    <property type="entry name" value="DUF4824"/>
    <property type="match status" value="1"/>
</dbReference>
<dbReference type="Proteomes" id="UP000429555">
    <property type="component" value="Unassembled WGS sequence"/>
</dbReference>
<dbReference type="InterPro" id="IPR032249">
    <property type="entry name" value="DUF4824"/>
</dbReference>
<dbReference type="RefSeq" id="WP_160344815.1">
    <property type="nucleotide sequence ID" value="NZ_WKJZ01000001.1"/>
</dbReference>
<reference evidence="1 2" key="1">
    <citation type="submission" date="2019-11" db="EMBL/GenBank/DDBJ databases">
        <title>Pseudomonas flavidum sp. nov., isolated from Baiyang Lake.</title>
        <authorList>
            <person name="Zhao Y."/>
        </authorList>
    </citation>
    <scope>NUCLEOTIDE SEQUENCE [LARGE SCALE GENOMIC DNA]</scope>
    <source>
        <strain evidence="2">R-22-3 w-18</strain>
    </source>
</reference>
<organism evidence="1 2">
    <name type="scientific">Pseudomonas xionganensis</name>
    <dbReference type="NCBI Taxonomy" id="2654845"/>
    <lineage>
        <taxon>Bacteria</taxon>
        <taxon>Pseudomonadati</taxon>
        <taxon>Pseudomonadota</taxon>
        <taxon>Gammaproteobacteria</taxon>
        <taxon>Pseudomonadales</taxon>
        <taxon>Pseudomonadaceae</taxon>
        <taxon>Pseudomonas</taxon>
    </lineage>
</organism>
<evidence type="ECO:0000313" key="1">
    <source>
        <dbReference type="EMBL" id="MVW75566.1"/>
    </source>
</evidence>
<dbReference type="AlphaFoldDB" id="A0A6I4KYH7"/>
<name>A0A6I4KYH7_9PSED</name>
<protein>
    <submittedName>
        <fullName evidence="1">DUF4824 family protein</fullName>
    </submittedName>
</protein>
<dbReference type="EMBL" id="WKJZ01000001">
    <property type="protein sequence ID" value="MVW75566.1"/>
    <property type="molecule type" value="Genomic_DNA"/>
</dbReference>
<gene>
    <name evidence="1" type="ORF">GJV18_09575</name>
</gene>
<sequence length="290" mass="33107">MKGARGYFLLVGLGLILLVNAIVLAGVAWNRQEPADSRLQLSERELSDGYGYGRRENSGIGLSLDYRWPSEEDDALYSGVSPEQMAVLGFWLPAERDEVSIRRYRRQQERDALLVLELDGPAYRREVQLAQAAHAEAQRLQQLAPDNRDLQRAARQAQERLLHEQHAASRLLVVDVGVDSEALRARYADRQRYAIVRAHVRPFAHRRERSGVEQGASQSRWQWQLGGHASSSGLARIHLPQRLHRLFDSLPRGGAYAQQEVERHTRLFTVELVFGRRLEPWIVDLQARTP</sequence>
<proteinExistence type="predicted"/>